<dbReference type="EMBL" id="VWOX01000001">
    <property type="protein sequence ID" value="KAA5546940.1"/>
    <property type="molecule type" value="Genomic_DNA"/>
</dbReference>
<keyword evidence="1" id="KW-1133">Transmembrane helix</keyword>
<reference evidence="2 3" key="1">
    <citation type="submission" date="2019-08" db="EMBL/GenBank/DDBJ databases">
        <authorList>
            <person name="Dhanesh K."/>
            <person name="Kumar G."/>
            <person name="Sasikala C."/>
            <person name="Venkata Ramana C."/>
        </authorList>
    </citation>
    <scope>NUCLEOTIDE SEQUENCE [LARGE SCALE GENOMIC DNA]</scope>
    <source>
        <strain evidence="2 3">JC645</strain>
    </source>
</reference>
<proteinExistence type="predicted"/>
<comment type="caution">
    <text evidence="2">The sequence shown here is derived from an EMBL/GenBank/DDBJ whole genome shotgun (WGS) entry which is preliminary data.</text>
</comment>
<feature type="transmembrane region" description="Helical" evidence="1">
    <location>
        <begin position="70"/>
        <end position="87"/>
    </location>
</feature>
<dbReference type="RefSeq" id="WP_150074048.1">
    <property type="nucleotide sequence ID" value="NZ_VWOX01000001.1"/>
</dbReference>
<dbReference type="Proteomes" id="UP000324479">
    <property type="component" value="Unassembled WGS sequence"/>
</dbReference>
<evidence type="ECO:0000313" key="2">
    <source>
        <dbReference type="EMBL" id="KAA5546940.1"/>
    </source>
</evidence>
<feature type="transmembrane region" description="Helical" evidence="1">
    <location>
        <begin position="164"/>
        <end position="184"/>
    </location>
</feature>
<keyword evidence="3" id="KW-1185">Reference proteome</keyword>
<gene>
    <name evidence="2" type="ORF">FYK55_00505</name>
</gene>
<feature type="transmembrane region" description="Helical" evidence="1">
    <location>
        <begin position="107"/>
        <end position="126"/>
    </location>
</feature>
<keyword evidence="1" id="KW-0472">Membrane</keyword>
<accession>A0A5M6DLB8</accession>
<sequence length="191" mass="20771">MKVTVGFLRLLVIPTLVPRDSSLYRETEIFVEVNAMKQSFFVLGITGAFALASTLFAWADGGKQEDVACAIGGVAGFAAANGMVLVFRRFQGVGDSDHVDSPEIGFAYGVFAIAFFSFIGWLTGYLHEHGDFAGTVCGGLGGFILAVIVPTLHRSQFMAWRRKLQLALSVLALGALLKIVWAMYEHEFVNR</sequence>
<organism evidence="2 3">
    <name type="scientific">Roseiconus nitratireducens</name>
    <dbReference type="NCBI Taxonomy" id="2605748"/>
    <lineage>
        <taxon>Bacteria</taxon>
        <taxon>Pseudomonadati</taxon>
        <taxon>Planctomycetota</taxon>
        <taxon>Planctomycetia</taxon>
        <taxon>Pirellulales</taxon>
        <taxon>Pirellulaceae</taxon>
        <taxon>Roseiconus</taxon>
    </lineage>
</organism>
<dbReference type="AlphaFoldDB" id="A0A5M6DLB8"/>
<protein>
    <submittedName>
        <fullName evidence="2">Uncharacterized protein</fullName>
    </submittedName>
</protein>
<keyword evidence="1" id="KW-0812">Transmembrane</keyword>
<evidence type="ECO:0000313" key="3">
    <source>
        <dbReference type="Proteomes" id="UP000324479"/>
    </source>
</evidence>
<feature type="transmembrane region" description="Helical" evidence="1">
    <location>
        <begin position="132"/>
        <end position="152"/>
    </location>
</feature>
<name>A0A5M6DLB8_9BACT</name>
<feature type="transmembrane region" description="Helical" evidence="1">
    <location>
        <begin position="40"/>
        <end position="58"/>
    </location>
</feature>
<evidence type="ECO:0000256" key="1">
    <source>
        <dbReference type="SAM" id="Phobius"/>
    </source>
</evidence>